<name>A0ABX6EH24_9HYPH</name>
<feature type="region of interest" description="Disordered" evidence="1">
    <location>
        <begin position="1"/>
        <end position="23"/>
    </location>
</feature>
<proteinExistence type="predicted"/>
<evidence type="ECO:0000313" key="3">
    <source>
        <dbReference type="Proteomes" id="UP000424673"/>
    </source>
</evidence>
<evidence type="ECO:0000256" key="1">
    <source>
        <dbReference type="SAM" id="MobiDB-lite"/>
    </source>
</evidence>
<protein>
    <submittedName>
        <fullName evidence="2">Uncharacterized protein</fullName>
    </submittedName>
</protein>
<evidence type="ECO:0000313" key="2">
    <source>
        <dbReference type="EMBL" id="QGM94076.1"/>
    </source>
</evidence>
<accession>A0ABX6EH24</accession>
<sequence>MKIESSRSMKMSASRDRGRGFLILRRPEGAPRRLLRRLLSMRAKAPHSRDHRVIDLMGTGDVRL</sequence>
<gene>
    <name evidence="2" type="ORF">F7D13_08595</name>
</gene>
<dbReference type="EMBL" id="CP044328">
    <property type="protein sequence ID" value="QGM94076.1"/>
    <property type="molecule type" value="Genomic_DNA"/>
</dbReference>
<organism evidence="2 3">
    <name type="scientific">Methylocystis rosea</name>
    <dbReference type="NCBI Taxonomy" id="173366"/>
    <lineage>
        <taxon>Bacteria</taxon>
        <taxon>Pseudomonadati</taxon>
        <taxon>Pseudomonadota</taxon>
        <taxon>Alphaproteobacteria</taxon>
        <taxon>Hyphomicrobiales</taxon>
        <taxon>Methylocystaceae</taxon>
        <taxon>Methylocystis</taxon>
    </lineage>
</organism>
<reference evidence="2 3" key="2">
    <citation type="journal article" date="2021" name="AMB Express">
        <title>Isolation and characterisation of Methylocystis spp. for poly-3-hydroxybutyrate production using waste methane feedstocks.</title>
        <authorList>
            <person name="Rumah B.L."/>
            <person name="Stead C.E."/>
            <person name="Claxton Stevens B.H."/>
            <person name="Minton N.P."/>
            <person name="Grosse-Honebrink A."/>
            <person name="Zhang Y."/>
        </authorList>
    </citation>
    <scope>NUCLEOTIDE SEQUENCE [LARGE SCALE GENOMIC DNA]</scope>
    <source>
        <strain evidence="2 3">BRCS1</strain>
    </source>
</reference>
<dbReference type="Proteomes" id="UP000424673">
    <property type="component" value="Chromosome"/>
</dbReference>
<reference evidence="3" key="1">
    <citation type="submission" date="2019-09" db="EMBL/GenBank/DDBJ databases">
        <title>Isolation and complete genome sequencing of Methylocystis species.</title>
        <authorList>
            <person name="Rumah B.L."/>
            <person name="Stead C.E."/>
            <person name="Stevens B.C."/>
            <person name="Minton N.P."/>
            <person name="Grosse-Honebrink A."/>
            <person name="Zhang Y."/>
        </authorList>
    </citation>
    <scope>NUCLEOTIDE SEQUENCE [LARGE SCALE GENOMIC DNA]</scope>
    <source>
        <strain evidence="3">BRCS1</strain>
    </source>
</reference>
<keyword evidence="3" id="KW-1185">Reference proteome</keyword>